<proteinExistence type="predicted"/>
<name>A0ABT4VDK7_9HELI</name>
<dbReference type="Proteomes" id="UP001210261">
    <property type="component" value="Unassembled WGS sequence"/>
</dbReference>
<keyword evidence="1" id="KW-0812">Transmembrane</keyword>
<evidence type="ECO:0000313" key="3">
    <source>
        <dbReference type="Proteomes" id="UP001210261"/>
    </source>
</evidence>
<sequence length="64" mass="7444">MEYIENIAKRAIKIAIISCVITTIFAFISLWIMLNQITATANLVKEHRELQKKVELLEQNQKVE</sequence>
<dbReference type="RefSeq" id="WP_271021069.1">
    <property type="nucleotide sequence ID" value="NZ_JAQHXR010000002.1"/>
</dbReference>
<gene>
    <name evidence="2" type="ORF">PF021_03680</name>
</gene>
<reference evidence="2 3" key="1">
    <citation type="submission" date="2023-01" db="EMBL/GenBank/DDBJ databases">
        <title>Description of Helicobacter ibis sp. nov. isolated from faecal droppings of black-faced ibis (Theristicus melanopis).</title>
        <authorList>
            <person name="Lopez-Cantillo M."/>
            <person name="Vidal-Veuthey B."/>
            <person name="Mella A."/>
            <person name="De La Haba R."/>
            <person name="Collado L."/>
        </authorList>
    </citation>
    <scope>NUCLEOTIDE SEQUENCE [LARGE SCALE GENOMIC DNA]</scope>
    <source>
        <strain evidence="2 3">A82</strain>
    </source>
</reference>
<dbReference type="Pfam" id="PF17402">
    <property type="entry name" value="DUF5408"/>
    <property type="match status" value="1"/>
</dbReference>
<dbReference type="EMBL" id="JAQHXR010000002">
    <property type="protein sequence ID" value="MDA3968773.1"/>
    <property type="molecule type" value="Genomic_DNA"/>
</dbReference>
<accession>A0ABT4VDK7</accession>
<dbReference type="InterPro" id="IPR035366">
    <property type="entry name" value="DUF5408"/>
</dbReference>
<keyword evidence="3" id="KW-1185">Reference proteome</keyword>
<keyword evidence="1" id="KW-1133">Transmembrane helix</keyword>
<comment type="caution">
    <text evidence="2">The sequence shown here is derived from an EMBL/GenBank/DDBJ whole genome shotgun (WGS) entry which is preliminary data.</text>
</comment>
<organism evidence="2 3">
    <name type="scientific">Helicobacter ibis</name>
    <dbReference type="NCBI Taxonomy" id="2962633"/>
    <lineage>
        <taxon>Bacteria</taxon>
        <taxon>Pseudomonadati</taxon>
        <taxon>Campylobacterota</taxon>
        <taxon>Epsilonproteobacteria</taxon>
        <taxon>Campylobacterales</taxon>
        <taxon>Helicobacteraceae</taxon>
        <taxon>Helicobacter</taxon>
    </lineage>
</organism>
<keyword evidence="1" id="KW-0472">Membrane</keyword>
<protein>
    <submittedName>
        <fullName evidence="2">DUF5408 family protein</fullName>
    </submittedName>
</protein>
<feature type="transmembrane region" description="Helical" evidence="1">
    <location>
        <begin position="12"/>
        <end position="34"/>
    </location>
</feature>
<evidence type="ECO:0000313" key="2">
    <source>
        <dbReference type="EMBL" id="MDA3968773.1"/>
    </source>
</evidence>
<evidence type="ECO:0000256" key="1">
    <source>
        <dbReference type="SAM" id="Phobius"/>
    </source>
</evidence>